<dbReference type="EMBL" id="LT554032">
    <property type="protein sequence ID" value="SAM03081.1"/>
    <property type="molecule type" value="Genomic_DNA"/>
</dbReference>
<dbReference type="AlphaFoldDB" id="A0A163JTU9"/>
<dbReference type="SUPFAM" id="SSF81383">
    <property type="entry name" value="F-box domain"/>
    <property type="match status" value="1"/>
</dbReference>
<dbReference type="GO" id="GO:0019005">
    <property type="term" value="C:SCF ubiquitin ligase complex"/>
    <property type="evidence" value="ECO:0007669"/>
    <property type="project" value="TreeGrafter"/>
</dbReference>
<dbReference type="SUPFAM" id="SSF52047">
    <property type="entry name" value="RNI-like"/>
    <property type="match status" value="1"/>
</dbReference>
<proteinExistence type="predicted"/>
<dbReference type="OrthoDB" id="550575at2759"/>
<keyword evidence="2" id="KW-1185">Reference proteome</keyword>
<dbReference type="SMART" id="SM00367">
    <property type="entry name" value="LRR_CC"/>
    <property type="match status" value="3"/>
</dbReference>
<dbReference type="GO" id="GO:0031146">
    <property type="term" value="P:SCF-dependent proteasomal ubiquitin-dependent protein catabolic process"/>
    <property type="evidence" value="ECO:0007669"/>
    <property type="project" value="TreeGrafter"/>
</dbReference>
<evidence type="ECO:0008006" key="3">
    <source>
        <dbReference type="Google" id="ProtNLM"/>
    </source>
</evidence>
<dbReference type="Gene3D" id="3.80.10.10">
    <property type="entry name" value="Ribonuclease Inhibitor"/>
    <property type="match status" value="1"/>
</dbReference>
<dbReference type="InParanoid" id="A0A163JTU9"/>
<name>A0A163JTU9_ABSGL</name>
<protein>
    <recommendedName>
        <fullName evidence="3">F-box domain-containing protein</fullName>
    </recommendedName>
</protein>
<evidence type="ECO:0000313" key="1">
    <source>
        <dbReference type="EMBL" id="SAM03081.1"/>
    </source>
</evidence>
<evidence type="ECO:0000313" key="2">
    <source>
        <dbReference type="Proteomes" id="UP000078561"/>
    </source>
</evidence>
<sequence length="276" mass="31158">MMDRLPAELIDRIAQELTLPDMYHLASTNRLWYQHCLPRMYASPPLINNERRHDLFFKHTSHRTQQYIRHLRVDSSLITNEQLGQLIGCTGLATLDLSYCKHISPDSLNKVLTSCMTSIQRICLVDGKLAQSSLALLGHASRYFKLRSLDLSNTMICPCGSIDTPHHLDSMIITGASSALHELDLSYCSWVDDTTLSNITLGLPLLKFLRLRFCHQLSDLAIKGMVQHLKQISAVDVAHIPGIDDPVHARALLALNPLLEEISFTHQFKPTSLSRR</sequence>
<dbReference type="PANTHER" id="PTHR13318">
    <property type="entry name" value="PARTNER OF PAIRED, ISOFORM B-RELATED"/>
    <property type="match status" value="1"/>
</dbReference>
<organism evidence="1">
    <name type="scientific">Absidia glauca</name>
    <name type="common">Pin mould</name>
    <dbReference type="NCBI Taxonomy" id="4829"/>
    <lineage>
        <taxon>Eukaryota</taxon>
        <taxon>Fungi</taxon>
        <taxon>Fungi incertae sedis</taxon>
        <taxon>Mucoromycota</taxon>
        <taxon>Mucoromycotina</taxon>
        <taxon>Mucoromycetes</taxon>
        <taxon>Mucorales</taxon>
        <taxon>Cunninghamellaceae</taxon>
        <taxon>Absidia</taxon>
    </lineage>
</organism>
<dbReference type="STRING" id="4829.A0A163JTU9"/>
<gene>
    <name evidence="1" type="primary">ABSGL_08898.1 scaffold 10451</name>
</gene>
<dbReference type="OMA" id="DLSYCTW"/>
<dbReference type="Proteomes" id="UP000078561">
    <property type="component" value="Unassembled WGS sequence"/>
</dbReference>
<dbReference type="InterPro" id="IPR036047">
    <property type="entry name" value="F-box-like_dom_sf"/>
</dbReference>
<reference evidence="1" key="1">
    <citation type="submission" date="2016-04" db="EMBL/GenBank/DDBJ databases">
        <authorList>
            <person name="Evans L.H."/>
            <person name="Alamgir A."/>
            <person name="Owens N."/>
            <person name="Weber N.D."/>
            <person name="Virtaneva K."/>
            <person name="Barbian K."/>
            <person name="Babar A."/>
            <person name="Rosenke K."/>
        </authorList>
    </citation>
    <scope>NUCLEOTIDE SEQUENCE [LARGE SCALE GENOMIC DNA]</scope>
    <source>
        <strain evidence="1">CBS 101.48</strain>
    </source>
</reference>
<dbReference type="InterPro" id="IPR032675">
    <property type="entry name" value="LRR_dom_sf"/>
</dbReference>
<accession>A0A163JTU9</accession>
<dbReference type="InterPro" id="IPR006553">
    <property type="entry name" value="Leu-rich_rpt_Cys-con_subtyp"/>
</dbReference>